<evidence type="ECO:0000256" key="1">
    <source>
        <dbReference type="SAM" id="Phobius"/>
    </source>
</evidence>
<dbReference type="PIRSF" id="PIRSF021292">
    <property type="entry name" value="Competence_ComGD"/>
    <property type="match status" value="1"/>
</dbReference>
<gene>
    <name evidence="2" type="ORF">KVH43_11710</name>
</gene>
<sequence length="158" mass="18091">MKNFTFKKRKSLNNKTNGFTLIEILLVLSIISILSLISISINNSLYHKMLLETTANKIKSALLLAQQLSIAETNSYCFEFINSTNTIRVREAFVGGKIIFKEKISNQLSIQPFYFDDVTYNSEGNTSYHKFYLVNKNNKKIQIETMVGTGKIKISKIY</sequence>
<keyword evidence="3" id="KW-1185">Reference proteome</keyword>
<dbReference type="RefSeq" id="WP_218282704.1">
    <property type="nucleotide sequence ID" value="NZ_CP078093.1"/>
</dbReference>
<dbReference type="EMBL" id="CP078093">
    <property type="protein sequence ID" value="QXM06007.1"/>
    <property type="molecule type" value="Genomic_DNA"/>
</dbReference>
<evidence type="ECO:0000313" key="2">
    <source>
        <dbReference type="EMBL" id="QXM06007.1"/>
    </source>
</evidence>
<keyword evidence="1" id="KW-0472">Membrane</keyword>
<feature type="transmembrane region" description="Helical" evidence="1">
    <location>
        <begin position="21"/>
        <end position="41"/>
    </location>
</feature>
<keyword evidence="1" id="KW-1133">Transmembrane helix</keyword>
<protein>
    <submittedName>
        <fullName evidence="2">Prepilin-type N-terminal cleavage/methylation domain-containing protein</fullName>
    </submittedName>
</protein>
<proteinExistence type="predicted"/>
<dbReference type="Proteomes" id="UP000886818">
    <property type="component" value="Chromosome"/>
</dbReference>
<accession>A0ABX8RCH5</accession>
<dbReference type="Pfam" id="PF07963">
    <property type="entry name" value="N_methyl"/>
    <property type="match status" value="1"/>
</dbReference>
<dbReference type="InterPro" id="IPR012902">
    <property type="entry name" value="N_methyl_site"/>
</dbReference>
<dbReference type="InterPro" id="IPR016785">
    <property type="entry name" value="ComGD"/>
</dbReference>
<evidence type="ECO:0000313" key="3">
    <source>
        <dbReference type="Proteomes" id="UP000886818"/>
    </source>
</evidence>
<keyword evidence="1" id="KW-0812">Transmembrane</keyword>
<name>A0ABX8RCH5_9CLOT</name>
<organism evidence="2 3">
    <name type="scientific">Crassaminicella indica</name>
    <dbReference type="NCBI Taxonomy" id="2855394"/>
    <lineage>
        <taxon>Bacteria</taxon>
        <taxon>Bacillati</taxon>
        <taxon>Bacillota</taxon>
        <taxon>Clostridia</taxon>
        <taxon>Eubacteriales</taxon>
        <taxon>Clostridiaceae</taxon>
        <taxon>Crassaminicella</taxon>
    </lineage>
</organism>
<dbReference type="NCBIfam" id="TIGR02532">
    <property type="entry name" value="IV_pilin_GFxxxE"/>
    <property type="match status" value="1"/>
</dbReference>
<reference evidence="2" key="1">
    <citation type="submission" date="2021-07" db="EMBL/GenBank/DDBJ databases">
        <title>Complete genome sequence of Crassaminicella sp. 143-21, isolated from a deep-sea hydrothermal vent.</title>
        <authorList>
            <person name="Li X."/>
        </authorList>
    </citation>
    <scope>NUCLEOTIDE SEQUENCE</scope>
    <source>
        <strain evidence="2">143-21</strain>
    </source>
</reference>